<dbReference type="EC" id="2.3.2.27" evidence="6"/>
<dbReference type="FunFam" id="3.30.40.10:FF:000055">
    <property type="entry name" value="Ubiquitin conjugation factor e4 a"/>
    <property type="match status" value="1"/>
</dbReference>
<dbReference type="SUPFAM" id="SSF57850">
    <property type="entry name" value="RING/U-box"/>
    <property type="match status" value="2"/>
</dbReference>
<dbReference type="EMBL" id="GL376626">
    <property type="status" value="NOT_ANNOTATED_CDS"/>
    <property type="molecule type" value="Genomic_DNA"/>
</dbReference>
<dbReference type="GO" id="GO:0034450">
    <property type="term" value="F:ubiquitin-ubiquitin ligase activity"/>
    <property type="evidence" value="ECO:0007669"/>
    <property type="project" value="InterPro"/>
</dbReference>
<dbReference type="GO" id="GO:0005737">
    <property type="term" value="C:cytoplasm"/>
    <property type="evidence" value="ECO:0007669"/>
    <property type="project" value="UniProtKB-SubCell"/>
</dbReference>
<evidence type="ECO:0000256" key="3">
    <source>
        <dbReference type="ARBA" id="ARBA00004496"/>
    </source>
</evidence>
<dbReference type="CDD" id="cd16658">
    <property type="entry name" value="RING-Ubox_UBE4B"/>
    <property type="match status" value="1"/>
</dbReference>
<evidence type="ECO:0000259" key="17">
    <source>
        <dbReference type="PROSITE" id="PS51698"/>
    </source>
</evidence>
<keyword evidence="12" id="KW-0862">Zinc</keyword>
<dbReference type="SMART" id="SM00291">
    <property type="entry name" value="ZnF_ZZ"/>
    <property type="match status" value="2"/>
</dbReference>
<evidence type="ECO:0000256" key="12">
    <source>
        <dbReference type="ARBA" id="ARBA00022833"/>
    </source>
</evidence>
<comment type="catalytic activity">
    <reaction evidence="1">
        <text>S-ubiquitinyl-[E2 ubiquitin-conjugating enzyme]-L-cysteine + [acceptor protein]-L-lysine = [E2 ubiquitin-conjugating enzyme]-L-cysteine + N(6)-ubiquitinyl-[acceptor protein]-L-lysine.</text>
        <dbReference type="EC" id="2.3.2.27"/>
    </reaction>
</comment>
<comment type="pathway">
    <text evidence="4">Protein modification; protein ubiquitination.</text>
</comment>
<evidence type="ECO:0000256" key="6">
    <source>
        <dbReference type="ARBA" id="ARBA00012483"/>
    </source>
</evidence>
<dbReference type="InterPro" id="IPR019474">
    <property type="entry name" value="Ub_conjug_fac_E4_core"/>
</dbReference>
<evidence type="ECO:0000256" key="5">
    <source>
        <dbReference type="ARBA" id="ARBA00007434"/>
    </source>
</evidence>
<feature type="region of interest" description="Disordered" evidence="15">
    <location>
        <begin position="38"/>
        <end position="58"/>
    </location>
</feature>
<dbReference type="InterPro" id="IPR045132">
    <property type="entry name" value="UBE4"/>
</dbReference>
<sequence>MFACKREDAARARHRRTSNEESISGSVVDVSATFPHSLGIDEKDNEERDRCGSASGNDEDRTFAPYMMKLRGMQQLVAELLDVHALSRAIEYIAFDPLAVNAREWWEDVQRKSIAASQRRKRLARRGTGGEAGDAMTASFARSAFVRECIGDLVGDAHDVVSIQDVCTEALFKILQCLDRVNRRKSCSTSFSLALRNQADSVKTIFTNVDDAIAFAAGQLLKDWDAIATEEDSYAGATDFSVVVINMILQFCKIGSLHAFHPHVLVASSVRRVFGRATNWKCSVCTRYSEVKGPAAAPIVYRCAACDFNLCRECFTRIPNQSQQSEHPAIYLQEHLHVDRFFSLAFRELCDKGRFNVIAGKLGLELRRRVKDLPVYKSVEIASGAQLLVEMLASPSFALQIVKYTECDWFPVYMNTWMMGFLSFLGPFVRGTCISDEARVIDAMSEGQSTSTLAVGSEWQDGYRSLKTNFMAIMHPLLSKTQHPYVVQATLAWLGCTVLSTNKRRRMNRETNDMLDGFLINISTILVQLSLQVLEEEEKHPGYIDSTYHQGFLSLRAFGDKDVREVPLRDLAGIRGEQYVMDKMKAEEDRLREHDRQCIQNYTACASGDDAVHQYYPIRESHYGVACNQCYKQNFQGIRYKCAFCDDIDICGACFEQFSRQSASAKGHIDEILTTGLDGLQVHMLDHVFIRVGLPVPLYETRHFEMIRFEKAHFRRENNIFVDDALDPSLVCADCGCSLRDMEVSFKCSNCFDPRFVCIDCVTREESSKNPFKMHAPGHLYFAITSSWRYTYSPTTPALHFRSLSHPSALLPREASTKETEFFYLAIKSLHFGPLLTLSRLISTLKEIQELQAFCFCEEEKVKHEARQRAAAERSNARHISSRRPVKMSSHYTASKTRLGDLSDMRGMIELHLLEVSNVAEWLVFYARTCRWLLKLASPTQDANEEVLTDFSDAFIQFPEHFFSDLCDIIVLLGLDRLEYHDVMSEIAKTVKVENDDEDGVGSAVVEPLLVMLAQFVTSRELTRNPHLRVQALKALMALLSFFSKSKQNHSVAAIFEQNGFLQGFLVRGMLQFHEDMEKYHLRNNGLVFNSNVSSGDHLLWGFLPTRISVTLLLRYLWQIPSQRKVITNLFQLGSVPSDPSGEAAPNQLSVLVSGLWSDVAKLLDEGNSKIDTLVQLREIQESAMDGGNMVSLPFRPAMVDGYIALHSKQLRLTFRMMIEALELLSWMGDTVSLKKIMLKPELSEQCARIVSFLMSSLGTANESKSWNFSIQLTRDGKLLLANLVVLVVRCAGLSEKCSPSSFWKLIQESGGAMTNCLGDLDTHARWALNAITTRLESARYLCEIVDEDESADEMNDNNVVDNEEEDMDEDEALALLEKQAADAVVATRSASSIASSRSSQALSIARHLGKRFVSSLAKDGRFDFTRFIKSLDMLRRENCVDEYELVDSSWVHMFVDAMNKCRDMIQLHASMDELMGDIPEEYLDPLLSTIMTDPVRLPSGQVVDRSVIERHLLSSQQVDPFTREPLTVEMLVPCDALRREIRLYLKSKMKHFKNEKEDVLATWGLAWNYMFDGGDWEESTTAQE</sequence>
<keyword evidence="7" id="KW-0963">Cytoplasm</keyword>
<evidence type="ECO:0000256" key="7">
    <source>
        <dbReference type="ARBA" id="ARBA00022490"/>
    </source>
</evidence>
<feature type="domain" description="U-box" evidence="17">
    <location>
        <begin position="1478"/>
        <end position="1552"/>
    </location>
</feature>
<feature type="compositionally biased region" description="Basic and acidic residues" evidence="15">
    <location>
        <begin position="1"/>
        <end position="11"/>
    </location>
</feature>
<keyword evidence="11" id="KW-0833">Ubl conjugation pathway</keyword>
<dbReference type="Gene3D" id="3.30.40.10">
    <property type="entry name" value="Zinc/RING finger domain, C3HC4 (zinc finger)"/>
    <property type="match status" value="1"/>
</dbReference>
<accession>K3W8K2</accession>
<keyword evidence="19" id="KW-1185">Reference proteome</keyword>
<keyword evidence="9" id="KW-0479">Metal-binding</keyword>
<evidence type="ECO:0000313" key="19">
    <source>
        <dbReference type="Proteomes" id="UP000019132"/>
    </source>
</evidence>
<evidence type="ECO:0000256" key="2">
    <source>
        <dbReference type="ARBA" id="ARBA00004123"/>
    </source>
</evidence>
<dbReference type="STRING" id="431595.K3W8K2"/>
<dbReference type="SMART" id="SM00504">
    <property type="entry name" value="Ubox"/>
    <property type="match status" value="1"/>
</dbReference>
<dbReference type="InterPro" id="IPR000433">
    <property type="entry name" value="Znf_ZZ"/>
</dbReference>
<reference evidence="19" key="2">
    <citation type="submission" date="2010-04" db="EMBL/GenBank/DDBJ databases">
        <authorList>
            <person name="Buell R."/>
            <person name="Hamilton J."/>
            <person name="Hostetler J."/>
        </authorList>
    </citation>
    <scope>NUCLEOTIDE SEQUENCE [LARGE SCALE GENOMIC DNA]</scope>
    <source>
        <strain evidence="19">DAOM:BR144</strain>
    </source>
</reference>
<dbReference type="PROSITE" id="PS50135">
    <property type="entry name" value="ZF_ZZ_2"/>
    <property type="match status" value="1"/>
</dbReference>
<feature type="domain" description="ZZ-type" evidence="16">
    <location>
        <begin position="622"/>
        <end position="678"/>
    </location>
</feature>
<evidence type="ECO:0000313" key="18">
    <source>
        <dbReference type="EnsemblProtists" id="PYU1_T001293"/>
    </source>
</evidence>
<comment type="subcellular location">
    <subcellularLocation>
        <location evidence="3">Cytoplasm</location>
    </subcellularLocation>
    <subcellularLocation>
        <location evidence="2">Nucleus</location>
    </subcellularLocation>
</comment>
<dbReference type="PROSITE" id="PS01357">
    <property type="entry name" value="ZF_ZZ_1"/>
    <property type="match status" value="1"/>
</dbReference>
<dbReference type="OMA" id="CFTRIPN"/>
<name>K3W8K2_GLOUD</name>
<dbReference type="EnsemblProtists" id="PYU1_T001293">
    <property type="protein sequence ID" value="PYU1_T001293"/>
    <property type="gene ID" value="PYU1_G001293"/>
</dbReference>
<evidence type="ECO:0000256" key="1">
    <source>
        <dbReference type="ARBA" id="ARBA00000900"/>
    </source>
</evidence>
<evidence type="ECO:0000256" key="10">
    <source>
        <dbReference type="ARBA" id="ARBA00022771"/>
    </source>
</evidence>
<dbReference type="PANTHER" id="PTHR13931:SF2">
    <property type="entry name" value="UBIQUITIN CONJUGATION FACTOR E4 B"/>
    <property type="match status" value="1"/>
</dbReference>
<evidence type="ECO:0000256" key="11">
    <source>
        <dbReference type="ARBA" id="ARBA00022786"/>
    </source>
</evidence>
<evidence type="ECO:0000256" key="15">
    <source>
        <dbReference type="SAM" id="MobiDB-lite"/>
    </source>
</evidence>
<proteinExistence type="inferred from homology"/>
<feature type="region of interest" description="Disordered" evidence="15">
    <location>
        <begin position="1"/>
        <end position="26"/>
    </location>
</feature>
<reference evidence="18" key="3">
    <citation type="submission" date="2015-02" db="UniProtKB">
        <authorList>
            <consortium name="EnsemblProtists"/>
        </authorList>
    </citation>
    <scope>IDENTIFICATION</scope>
    <source>
        <strain evidence="18">DAOM BR144</strain>
    </source>
</reference>
<protein>
    <recommendedName>
        <fullName evidence="6">RING-type E3 ubiquitin transferase</fullName>
        <ecNumber evidence="6">2.3.2.27</ecNumber>
    </recommendedName>
</protein>
<dbReference type="GO" id="GO:0008270">
    <property type="term" value="F:zinc ion binding"/>
    <property type="evidence" value="ECO:0007669"/>
    <property type="project" value="UniProtKB-KW"/>
</dbReference>
<dbReference type="PANTHER" id="PTHR13931">
    <property type="entry name" value="UBIQUITINATION FACTOR E4"/>
    <property type="match status" value="1"/>
</dbReference>
<dbReference type="GO" id="GO:0006511">
    <property type="term" value="P:ubiquitin-dependent protein catabolic process"/>
    <property type="evidence" value="ECO:0007669"/>
    <property type="project" value="InterPro"/>
</dbReference>
<dbReference type="VEuPathDB" id="FungiDB:PYU1_G001293"/>
<dbReference type="InParanoid" id="K3W8K2"/>
<dbReference type="InterPro" id="IPR043145">
    <property type="entry name" value="Znf_ZZ_sf"/>
</dbReference>
<keyword evidence="10 14" id="KW-0863">Zinc-finger</keyword>
<dbReference type="GO" id="GO:0000151">
    <property type="term" value="C:ubiquitin ligase complex"/>
    <property type="evidence" value="ECO:0007669"/>
    <property type="project" value="InterPro"/>
</dbReference>
<dbReference type="InterPro" id="IPR003613">
    <property type="entry name" value="Ubox_domain"/>
</dbReference>
<organism evidence="18 19">
    <name type="scientific">Globisporangium ultimum (strain ATCC 200006 / CBS 805.95 / DAOM BR144)</name>
    <name type="common">Pythium ultimum</name>
    <dbReference type="NCBI Taxonomy" id="431595"/>
    <lineage>
        <taxon>Eukaryota</taxon>
        <taxon>Sar</taxon>
        <taxon>Stramenopiles</taxon>
        <taxon>Oomycota</taxon>
        <taxon>Peronosporomycetes</taxon>
        <taxon>Pythiales</taxon>
        <taxon>Pythiaceae</taxon>
        <taxon>Globisporangium</taxon>
    </lineage>
</organism>
<dbReference type="GO" id="GO:0005634">
    <property type="term" value="C:nucleus"/>
    <property type="evidence" value="ECO:0007669"/>
    <property type="project" value="UniProtKB-SubCell"/>
</dbReference>
<feature type="compositionally biased region" description="Basic and acidic residues" evidence="15">
    <location>
        <begin position="39"/>
        <end position="51"/>
    </location>
</feature>
<evidence type="ECO:0000256" key="4">
    <source>
        <dbReference type="ARBA" id="ARBA00004906"/>
    </source>
</evidence>
<evidence type="ECO:0000256" key="13">
    <source>
        <dbReference type="ARBA" id="ARBA00023242"/>
    </source>
</evidence>
<evidence type="ECO:0000256" key="9">
    <source>
        <dbReference type="ARBA" id="ARBA00022723"/>
    </source>
</evidence>
<dbReference type="Pfam" id="PF04564">
    <property type="entry name" value="U-box"/>
    <property type="match status" value="1"/>
</dbReference>
<keyword evidence="8" id="KW-0808">Transferase</keyword>
<dbReference type="InterPro" id="IPR013083">
    <property type="entry name" value="Znf_RING/FYVE/PHD"/>
</dbReference>
<keyword evidence="13" id="KW-0539">Nucleus</keyword>
<comment type="similarity">
    <text evidence="5">Belongs to the ubiquitin conjugation factor E4 family.</text>
</comment>
<evidence type="ECO:0000256" key="14">
    <source>
        <dbReference type="PROSITE-ProRule" id="PRU00228"/>
    </source>
</evidence>
<reference evidence="19" key="1">
    <citation type="journal article" date="2010" name="Genome Biol.">
        <title>Genome sequence of the necrotrophic plant pathogen Pythium ultimum reveals original pathogenicity mechanisms and effector repertoire.</title>
        <authorList>
            <person name="Levesque C.A."/>
            <person name="Brouwer H."/>
            <person name="Cano L."/>
            <person name="Hamilton J.P."/>
            <person name="Holt C."/>
            <person name="Huitema E."/>
            <person name="Raffaele S."/>
            <person name="Robideau G.P."/>
            <person name="Thines M."/>
            <person name="Win J."/>
            <person name="Zerillo M.M."/>
            <person name="Beakes G.W."/>
            <person name="Boore J.L."/>
            <person name="Busam D."/>
            <person name="Dumas B."/>
            <person name="Ferriera S."/>
            <person name="Fuerstenberg S.I."/>
            <person name="Gachon C.M."/>
            <person name="Gaulin E."/>
            <person name="Govers F."/>
            <person name="Grenville-Briggs L."/>
            <person name="Horner N."/>
            <person name="Hostetler J."/>
            <person name="Jiang R.H."/>
            <person name="Johnson J."/>
            <person name="Krajaejun T."/>
            <person name="Lin H."/>
            <person name="Meijer H.J."/>
            <person name="Moore B."/>
            <person name="Morris P."/>
            <person name="Phuntmart V."/>
            <person name="Puiu D."/>
            <person name="Shetty J."/>
            <person name="Stajich J.E."/>
            <person name="Tripathy S."/>
            <person name="Wawra S."/>
            <person name="van West P."/>
            <person name="Whitty B.R."/>
            <person name="Coutinho P.M."/>
            <person name="Henrissat B."/>
            <person name="Martin F."/>
            <person name="Thomas P.D."/>
            <person name="Tyler B.M."/>
            <person name="De Vries R.P."/>
            <person name="Kamoun S."/>
            <person name="Yandell M."/>
            <person name="Tisserat N."/>
            <person name="Buell C.R."/>
        </authorList>
    </citation>
    <scope>NUCLEOTIDE SEQUENCE</scope>
    <source>
        <strain evidence="19">DAOM:BR144</strain>
    </source>
</reference>
<dbReference type="HOGENOM" id="CLU_244966_0_0_1"/>
<dbReference type="Pfam" id="PF00569">
    <property type="entry name" value="ZZ"/>
    <property type="match status" value="1"/>
</dbReference>
<dbReference type="Proteomes" id="UP000019132">
    <property type="component" value="Unassembled WGS sequence"/>
</dbReference>
<dbReference type="eggNOG" id="KOG2042">
    <property type="taxonomic scope" value="Eukaryota"/>
</dbReference>
<evidence type="ECO:0000256" key="8">
    <source>
        <dbReference type="ARBA" id="ARBA00022679"/>
    </source>
</evidence>
<dbReference type="GO" id="GO:0036503">
    <property type="term" value="P:ERAD pathway"/>
    <property type="evidence" value="ECO:0007669"/>
    <property type="project" value="InterPro"/>
</dbReference>
<dbReference type="PROSITE" id="PS51698">
    <property type="entry name" value="U_BOX"/>
    <property type="match status" value="1"/>
</dbReference>
<dbReference type="Pfam" id="PF10408">
    <property type="entry name" value="Ufd2P_core"/>
    <property type="match status" value="2"/>
</dbReference>
<dbReference type="UniPathway" id="UPA00143"/>
<dbReference type="Gene3D" id="3.30.60.90">
    <property type="match status" value="1"/>
</dbReference>
<evidence type="ECO:0000259" key="16">
    <source>
        <dbReference type="PROSITE" id="PS50135"/>
    </source>
</evidence>
<dbReference type="GO" id="GO:0000209">
    <property type="term" value="P:protein polyubiquitination"/>
    <property type="evidence" value="ECO:0007669"/>
    <property type="project" value="TreeGrafter"/>
</dbReference>